<feature type="transmembrane region" description="Helical" evidence="1">
    <location>
        <begin position="73"/>
        <end position="95"/>
    </location>
</feature>
<keyword evidence="3" id="KW-1185">Reference proteome</keyword>
<gene>
    <name evidence="2" type="ORF">A9J31_04420</name>
</gene>
<protein>
    <submittedName>
        <fullName evidence="2">Uncharacterized protein</fullName>
    </submittedName>
</protein>
<dbReference type="EMBL" id="LZDS01000025">
    <property type="protein sequence ID" value="OBX28342.1"/>
    <property type="molecule type" value="Genomic_DNA"/>
</dbReference>
<sequence length="226" mass="26521">MPESSKFDLPSLQLKHPKAFFQRLLFSHNKIVGLSPSVPVFLSCLLFFVFFIFCIQLMGHFAQTFINVTTNTALFNIGLLCVVPFIFIYVAYAHFQATYSAKCQIHVLQVQLYLLLITMLLLGFNFNYFHSDFINIFCFSCISLSTFGLVLSEPFFKSDCSAIDRIKLQKLRQLAYWAYKESKRIRKGENQDIQDYFYQLHIQAMQQEQKLCQQIRFKSIREYLDS</sequence>
<comment type="caution">
    <text evidence="2">The sequence shown here is derived from an EMBL/GenBank/DDBJ whole genome shotgun (WGS) entry which is preliminary data.</text>
</comment>
<reference evidence="3" key="1">
    <citation type="submission" date="2016-06" db="EMBL/GenBank/DDBJ databases">
        <authorList>
            <person name="Radolfova-Krizova L."/>
            <person name="Nemec A."/>
        </authorList>
    </citation>
    <scope>NUCLEOTIDE SEQUENCE [LARGE SCALE GENOMIC DNA]</scope>
    <source>
        <strain evidence="3">ANC 4275</strain>
    </source>
</reference>
<accession>A0A1A7RCA6</accession>
<feature type="transmembrane region" description="Helical" evidence="1">
    <location>
        <begin position="40"/>
        <end position="61"/>
    </location>
</feature>
<organism evidence="2 3">
    <name type="scientific">Acinetobacter gandensis</name>
    <dbReference type="NCBI Taxonomy" id="1443941"/>
    <lineage>
        <taxon>Bacteria</taxon>
        <taxon>Pseudomonadati</taxon>
        <taxon>Pseudomonadota</taxon>
        <taxon>Gammaproteobacteria</taxon>
        <taxon>Moraxellales</taxon>
        <taxon>Moraxellaceae</taxon>
        <taxon>Acinetobacter</taxon>
    </lineage>
</organism>
<evidence type="ECO:0000313" key="3">
    <source>
        <dbReference type="Proteomes" id="UP000185753"/>
    </source>
</evidence>
<keyword evidence="1" id="KW-1133">Transmembrane helix</keyword>
<feature type="transmembrane region" description="Helical" evidence="1">
    <location>
        <begin position="107"/>
        <end position="127"/>
    </location>
</feature>
<feature type="transmembrane region" description="Helical" evidence="1">
    <location>
        <begin position="133"/>
        <end position="151"/>
    </location>
</feature>
<keyword evidence="1" id="KW-0472">Membrane</keyword>
<evidence type="ECO:0000256" key="1">
    <source>
        <dbReference type="SAM" id="Phobius"/>
    </source>
</evidence>
<name>A0A1A7RCA6_9GAMM</name>
<keyword evidence="1" id="KW-0812">Transmembrane</keyword>
<evidence type="ECO:0000313" key="2">
    <source>
        <dbReference type="EMBL" id="OBX28342.1"/>
    </source>
</evidence>
<dbReference type="AlphaFoldDB" id="A0A1A7RCA6"/>
<proteinExistence type="predicted"/>
<dbReference type="Proteomes" id="UP000185753">
    <property type="component" value="Unassembled WGS sequence"/>
</dbReference>